<proteinExistence type="predicted"/>
<dbReference type="AlphaFoldDB" id="A0A4S2KRQ3"/>
<protein>
    <submittedName>
        <fullName evidence="3">Zinc finger protein</fullName>
    </submittedName>
</protein>
<dbReference type="PROSITE" id="PS50157">
    <property type="entry name" value="ZINC_FINGER_C2H2_2"/>
    <property type="match status" value="1"/>
</dbReference>
<feature type="domain" description="C2H2-type" evidence="2">
    <location>
        <begin position="6"/>
        <end position="33"/>
    </location>
</feature>
<reference evidence="3 4" key="1">
    <citation type="journal article" date="2019" name="Philos. Trans. R. Soc. Lond., B, Biol. Sci.">
        <title>Ant behaviour and brain gene expression of defending hosts depend on the ecological success of the intruding social parasite.</title>
        <authorList>
            <person name="Kaur R."/>
            <person name="Stoldt M."/>
            <person name="Jongepier E."/>
            <person name="Feldmeyer B."/>
            <person name="Menzel F."/>
            <person name="Bornberg-Bauer E."/>
            <person name="Foitzik S."/>
        </authorList>
    </citation>
    <scope>NUCLEOTIDE SEQUENCE [LARGE SCALE GENOMIC DNA]</scope>
    <source>
        <tissue evidence="3">Whole body</tissue>
    </source>
</reference>
<gene>
    <name evidence="3" type="ORF">DBV15_09036</name>
</gene>
<keyword evidence="1" id="KW-0862">Zinc</keyword>
<keyword evidence="1" id="KW-0863">Zinc-finger</keyword>
<dbReference type="SMART" id="SM00355">
    <property type="entry name" value="ZnF_C2H2"/>
    <property type="match status" value="2"/>
</dbReference>
<dbReference type="Proteomes" id="UP000310200">
    <property type="component" value="Unassembled WGS sequence"/>
</dbReference>
<evidence type="ECO:0000313" key="3">
    <source>
        <dbReference type="EMBL" id="TGZ50657.1"/>
    </source>
</evidence>
<comment type="caution">
    <text evidence="3">The sequence shown here is derived from an EMBL/GenBank/DDBJ whole genome shotgun (WGS) entry which is preliminary data.</text>
</comment>
<evidence type="ECO:0000313" key="4">
    <source>
        <dbReference type="Proteomes" id="UP000310200"/>
    </source>
</evidence>
<keyword evidence="4" id="KW-1185">Reference proteome</keyword>
<dbReference type="InterPro" id="IPR013087">
    <property type="entry name" value="Znf_C2H2_type"/>
</dbReference>
<evidence type="ECO:0000256" key="1">
    <source>
        <dbReference type="PROSITE-ProRule" id="PRU00042"/>
    </source>
</evidence>
<evidence type="ECO:0000259" key="2">
    <source>
        <dbReference type="PROSITE" id="PS50157"/>
    </source>
</evidence>
<dbReference type="Gene3D" id="3.30.160.60">
    <property type="entry name" value="Classic Zinc Finger"/>
    <property type="match status" value="1"/>
</dbReference>
<organism evidence="3 4">
    <name type="scientific">Temnothorax longispinosus</name>
    <dbReference type="NCBI Taxonomy" id="300112"/>
    <lineage>
        <taxon>Eukaryota</taxon>
        <taxon>Metazoa</taxon>
        <taxon>Ecdysozoa</taxon>
        <taxon>Arthropoda</taxon>
        <taxon>Hexapoda</taxon>
        <taxon>Insecta</taxon>
        <taxon>Pterygota</taxon>
        <taxon>Neoptera</taxon>
        <taxon>Endopterygota</taxon>
        <taxon>Hymenoptera</taxon>
        <taxon>Apocrita</taxon>
        <taxon>Aculeata</taxon>
        <taxon>Formicoidea</taxon>
        <taxon>Formicidae</taxon>
        <taxon>Myrmicinae</taxon>
        <taxon>Temnothorax</taxon>
    </lineage>
</organism>
<dbReference type="EMBL" id="QBLH01001901">
    <property type="protein sequence ID" value="TGZ50657.1"/>
    <property type="molecule type" value="Genomic_DNA"/>
</dbReference>
<name>A0A4S2KRQ3_9HYME</name>
<dbReference type="FunFam" id="3.30.160.60:FF:000502">
    <property type="entry name" value="Zinc finger protein 710"/>
    <property type="match status" value="1"/>
</dbReference>
<dbReference type="SUPFAM" id="SSF57667">
    <property type="entry name" value="beta-beta-alpha zinc fingers"/>
    <property type="match status" value="1"/>
</dbReference>
<dbReference type="InterPro" id="IPR036236">
    <property type="entry name" value="Znf_C2H2_sf"/>
</dbReference>
<keyword evidence="1" id="KW-0479">Metal-binding</keyword>
<accession>A0A4S2KRQ3</accession>
<dbReference type="GO" id="GO:0008270">
    <property type="term" value="F:zinc ion binding"/>
    <property type="evidence" value="ECO:0007669"/>
    <property type="project" value="UniProtKB-KW"/>
</dbReference>
<sequence>MTSVKYACQLCGRNFSWPSSLRLHQKMACGKPPNFYCTICDYKSNFKGNLKRHMCCKHNIDLY</sequence>